<feature type="transmembrane region" description="Helical" evidence="1">
    <location>
        <begin position="40"/>
        <end position="58"/>
    </location>
</feature>
<keyword evidence="3" id="KW-1185">Reference proteome</keyword>
<dbReference type="RefSeq" id="WP_182556620.1">
    <property type="nucleotide sequence ID" value="NZ_BPRF01000013.1"/>
</dbReference>
<keyword evidence="1" id="KW-0472">Membrane</keyword>
<keyword evidence="1" id="KW-1133">Transmembrane helix</keyword>
<dbReference type="EMBL" id="JACJIB010000010">
    <property type="protein sequence ID" value="MBA8915793.1"/>
    <property type="molecule type" value="Genomic_DNA"/>
</dbReference>
<evidence type="ECO:0000313" key="3">
    <source>
        <dbReference type="Proteomes" id="UP000543554"/>
    </source>
</evidence>
<comment type="caution">
    <text evidence="2">The sequence shown here is derived from an EMBL/GenBank/DDBJ whole genome shotgun (WGS) entry which is preliminary data.</text>
</comment>
<organism evidence="2 3">
    <name type="scientific">Methylorubrum thiocyanatum</name>
    <dbReference type="NCBI Taxonomy" id="47958"/>
    <lineage>
        <taxon>Bacteria</taxon>
        <taxon>Pseudomonadati</taxon>
        <taxon>Pseudomonadota</taxon>
        <taxon>Alphaproteobacteria</taxon>
        <taxon>Hyphomicrobiales</taxon>
        <taxon>Methylobacteriaceae</taxon>
        <taxon>Methylorubrum</taxon>
    </lineage>
</organism>
<dbReference type="AlphaFoldDB" id="A0AA40S7B4"/>
<gene>
    <name evidence="2" type="ORF">HNR51_004903</name>
</gene>
<evidence type="ECO:0000256" key="1">
    <source>
        <dbReference type="SAM" id="Phobius"/>
    </source>
</evidence>
<evidence type="ECO:0000313" key="2">
    <source>
        <dbReference type="EMBL" id="MBA8915793.1"/>
    </source>
</evidence>
<sequence length="61" mass="6248">MDWLKNITLNLHAAGPAAVLCVYLLVVGAVGIFANGPATFSVVGILAMLGPILIGALAQRM</sequence>
<dbReference type="Proteomes" id="UP000543554">
    <property type="component" value="Unassembled WGS sequence"/>
</dbReference>
<protein>
    <submittedName>
        <fullName evidence="2">Uncharacterized protein</fullName>
    </submittedName>
</protein>
<keyword evidence="1" id="KW-0812">Transmembrane</keyword>
<name>A0AA40S7B4_9HYPH</name>
<feature type="transmembrane region" description="Helical" evidence="1">
    <location>
        <begin position="12"/>
        <end position="34"/>
    </location>
</feature>
<reference evidence="2 3" key="1">
    <citation type="submission" date="2020-08" db="EMBL/GenBank/DDBJ databases">
        <title>Genomic Encyclopedia of Type Strains, Phase IV (KMG-IV): sequencing the most valuable type-strain genomes for metagenomic binning, comparative biology and taxonomic classification.</title>
        <authorList>
            <person name="Goeker M."/>
        </authorList>
    </citation>
    <scope>NUCLEOTIDE SEQUENCE [LARGE SCALE GENOMIC DNA]</scope>
    <source>
        <strain evidence="2 3">DSM 11490</strain>
    </source>
</reference>
<accession>A0AA40S7B4</accession>
<proteinExistence type="predicted"/>